<feature type="compositionally biased region" description="Low complexity" evidence="1">
    <location>
        <begin position="189"/>
        <end position="204"/>
    </location>
</feature>
<feature type="region of interest" description="Disordered" evidence="1">
    <location>
        <begin position="130"/>
        <end position="149"/>
    </location>
</feature>
<evidence type="ECO:0000256" key="1">
    <source>
        <dbReference type="SAM" id="MobiDB-lite"/>
    </source>
</evidence>
<feature type="region of interest" description="Disordered" evidence="1">
    <location>
        <begin position="220"/>
        <end position="239"/>
    </location>
</feature>
<protein>
    <submittedName>
        <fullName evidence="2">Uncharacterized protein</fullName>
    </submittedName>
</protein>
<evidence type="ECO:0000313" key="2">
    <source>
        <dbReference type="EMBL" id="KAJ7728164.1"/>
    </source>
</evidence>
<proteinExistence type="predicted"/>
<sequence>MPRESKEFHVPVGSCPTSTFTAADMPKEIPANIKQAFAFFHCAPRRRRHSMAPTTRSKDAALLIQIQDPFDTIEKVLRETQCLLSEARGEVKAAQLAYKTAEEKSACLEKELDELKSALTAQRERMARDSEGLVRKLDKSKKRATRLKNECSQLRQELEAREKRDGDRASAALKRAIAALEEEVRALDDATPSASPSRPTASDTSTKRKLVLAMSTVPPLHSMADPTIQKKLTPIVAPK</sequence>
<dbReference type="Proteomes" id="UP001215280">
    <property type="component" value="Unassembled WGS sequence"/>
</dbReference>
<gene>
    <name evidence="2" type="ORF">DFH07DRAFT_782298</name>
</gene>
<dbReference type="EMBL" id="JARJLG010000207">
    <property type="protein sequence ID" value="KAJ7728164.1"/>
    <property type="molecule type" value="Genomic_DNA"/>
</dbReference>
<reference evidence="2" key="1">
    <citation type="submission" date="2023-03" db="EMBL/GenBank/DDBJ databases">
        <title>Massive genome expansion in bonnet fungi (Mycena s.s.) driven by repeated elements and novel gene families across ecological guilds.</title>
        <authorList>
            <consortium name="Lawrence Berkeley National Laboratory"/>
            <person name="Harder C.B."/>
            <person name="Miyauchi S."/>
            <person name="Viragh M."/>
            <person name="Kuo A."/>
            <person name="Thoen E."/>
            <person name="Andreopoulos B."/>
            <person name="Lu D."/>
            <person name="Skrede I."/>
            <person name="Drula E."/>
            <person name="Henrissat B."/>
            <person name="Morin E."/>
            <person name="Kohler A."/>
            <person name="Barry K."/>
            <person name="LaButti K."/>
            <person name="Morin E."/>
            <person name="Salamov A."/>
            <person name="Lipzen A."/>
            <person name="Mereny Z."/>
            <person name="Hegedus B."/>
            <person name="Baldrian P."/>
            <person name="Stursova M."/>
            <person name="Weitz H."/>
            <person name="Taylor A."/>
            <person name="Grigoriev I.V."/>
            <person name="Nagy L.G."/>
            <person name="Martin F."/>
            <person name="Kauserud H."/>
        </authorList>
    </citation>
    <scope>NUCLEOTIDE SEQUENCE</scope>
    <source>
        <strain evidence="2">CBHHK188m</strain>
    </source>
</reference>
<organism evidence="2 3">
    <name type="scientific">Mycena maculata</name>
    <dbReference type="NCBI Taxonomy" id="230809"/>
    <lineage>
        <taxon>Eukaryota</taxon>
        <taxon>Fungi</taxon>
        <taxon>Dikarya</taxon>
        <taxon>Basidiomycota</taxon>
        <taxon>Agaricomycotina</taxon>
        <taxon>Agaricomycetes</taxon>
        <taxon>Agaricomycetidae</taxon>
        <taxon>Agaricales</taxon>
        <taxon>Marasmiineae</taxon>
        <taxon>Mycenaceae</taxon>
        <taxon>Mycena</taxon>
    </lineage>
</organism>
<dbReference type="AlphaFoldDB" id="A0AAD7HTQ6"/>
<feature type="region of interest" description="Disordered" evidence="1">
    <location>
        <begin position="186"/>
        <end position="209"/>
    </location>
</feature>
<name>A0AAD7HTQ6_9AGAR</name>
<accession>A0AAD7HTQ6</accession>
<comment type="caution">
    <text evidence="2">The sequence shown here is derived from an EMBL/GenBank/DDBJ whole genome shotgun (WGS) entry which is preliminary data.</text>
</comment>
<keyword evidence="3" id="KW-1185">Reference proteome</keyword>
<evidence type="ECO:0000313" key="3">
    <source>
        <dbReference type="Proteomes" id="UP001215280"/>
    </source>
</evidence>